<dbReference type="Proteomes" id="UP000467841">
    <property type="component" value="Unassembled WGS sequence"/>
</dbReference>
<dbReference type="InterPro" id="IPR001810">
    <property type="entry name" value="F-box_dom"/>
</dbReference>
<reference evidence="2" key="1">
    <citation type="submission" date="2020-01" db="EMBL/GenBank/DDBJ databases">
        <authorList>
            <person name="Mishra B."/>
        </authorList>
    </citation>
    <scope>NUCLEOTIDE SEQUENCE [LARGE SCALE GENOMIC DNA]</scope>
</reference>
<dbReference type="Pfam" id="PF25210">
    <property type="entry name" value="Kelch_FKB95"/>
    <property type="match status" value="1"/>
</dbReference>
<dbReference type="InterPro" id="IPR057499">
    <property type="entry name" value="Kelch_FKB95"/>
</dbReference>
<comment type="caution">
    <text evidence="2">The sequence shown here is derived from an EMBL/GenBank/DDBJ whole genome shotgun (WGS) entry which is preliminary data.</text>
</comment>
<dbReference type="OrthoDB" id="45365at2759"/>
<name>A0A6D2HE49_9BRAS</name>
<feature type="domain" description="F-box" evidence="1">
    <location>
        <begin position="21"/>
        <end position="61"/>
    </location>
</feature>
<dbReference type="Gene3D" id="2.120.10.80">
    <property type="entry name" value="Kelch-type beta propeller"/>
    <property type="match status" value="1"/>
</dbReference>
<dbReference type="AlphaFoldDB" id="A0A6D2HE49"/>
<protein>
    <recommendedName>
        <fullName evidence="1">F-box domain-containing protein</fullName>
    </recommendedName>
</protein>
<dbReference type="PANTHER" id="PTHR24414">
    <property type="entry name" value="F-BOX/KELCH-REPEAT PROTEIN SKIP4"/>
    <property type="match status" value="1"/>
</dbReference>
<dbReference type="SUPFAM" id="SSF117281">
    <property type="entry name" value="Kelch motif"/>
    <property type="match status" value="1"/>
</dbReference>
<dbReference type="EMBL" id="CACVBM020000011">
    <property type="protein sequence ID" value="CAA7012917.1"/>
    <property type="molecule type" value="Genomic_DNA"/>
</dbReference>
<dbReference type="InterPro" id="IPR015915">
    <property type="entry name" value="Kelch-typ_b-propeller"/>
</dbReference>
<evidence type="ECO:0000259" key="1">
    <source>
        <dbReference type="SMART" id="SM00256"/>
    </source>
</evidence>
<organism evidence="2 3">
    <name type="scientific">Microthlaspi erraticum</name>
    <dbReference type="NCBI Taxonomy" id="1685480"/>
    <lineage>
        <taxon>Eukaryota</taxon>
        <taxon>Viridiplantae</taxon>
        <taxon>Streptophyta</taxon>
        <taxon>Embryophyta</taxon>
        <taxon>Tracheophyta</taxon>
        <taxon>Spermatophyta</taxon>
        <taxon>Magnoliopsida</taxon>
        <taxon>eudicotyledons</taxon>
        <taxon>Gunneridae</taxon>
        <taxon>Pentapetalae</taxon>
        <taxon>rosids</taxon>
        <taxon>malvids</taxon>
        <taxon>Brassicales</taxon>
        <taxon>Brassicaceae</taxon>
        <taxon>Coluteocarpeae</taxon>
        <taxon>Microthlaspi</taxon>
    </lineage>
</organism>
<gene>
    <name evidence="2" type="ORF">MERR_LOCUS151</name>
</gene>
<dbReference type="InterPro" id="IPR050354">
    <property type="entry name" value="F-box/kelch-repeat_ARATH"/>
</dbReference>
<accession>A0A6D2HE49</accession>
<dbReference type="PANTHER" id="PTHR24414:SF184">
    <property type="entry name" value="GALACTOSE OXIDASE_KELCH REPEAT SUPERFAMILY PROTEIN"/>
    <property type="match status" value="1"/>
</dbReference>
<dbReference type="Pfam" id="PF00646">
    <property type="entry name" value="F-box"/>
    <property type="match status" value="1"/>
</dbReference>
<proteinExistence type="predicted"/>
<evidence type="ECO:0000313" key="2">
    <source>
        <dbReference type="EMBL" id="CAA7012917.1"/>
    </source>
</evidence>
<dbReference type="InterPro" id="IPR036047">
    <property type="entry name" value="F-box-like_dom_sf"/>
</dbReference>
<sequence length="376" mass="42276">MKKMEEPSSPTQQTCSQNPSLPDDLLMSCLARVSRLYYPTLSLVSKSFRSLLASPELYKARSLLGHTESCLYVYLESSYEYGLYTLCRKPDQTLTLANKEKKKKSSKYVLVKVPTHDSLRTGFFVYVAVGSDIYSIGSGSSYRHPPPSCRVEVLDCRSHTWHEAPSTQVDYTSLSASVIDRKIYVAGSHGISSKKSSSFEVFNTETQIWDPLPPISCSQTKHRSACFDGKFHVETDQVVFCYNSKESRWDRAELPVDSAVFSNPSCCQVENVLYYVSQGGEIMWCDTKIGVWRKLRGFIRLPKFHLCVRLVGYGGKMAVLWEEAGSISSGEKKIWCAEIALERRGSCEIRGKVEWSDHVLTVPASYSIVKVLAPTV</sequence>
<dbReference type="SMART" id="SM00256">
    <property type="entry name" value="FBOX"/>
    <property type="match status" value="1"/>
</dbReference>
<keyword evidence="3" id="KW-1185">Reference proteome</keyword>
<evidence type="ECO:0000313" key="3">
    <source>
        <dbReference type="Proteomes" id="UP000467841"/>
    </source>
</evidence>
<dbReference type="CDD" id="cd22152">
    <property type="entry name" value="F-box_AtAFR-like"/>
    <property type="match status" value="1"/>
</dbReference>
<dbReference type="SUPFAM" id="SSF81383">
    <property type="entry name" value="F-box domain"/>
    <property type="match status" value="1"/>
</dbReference>